<name>A0A2W4WGS1_9CYAN</name>
<evidence type="ECO:0000313" key="1">
    <source>
        <dbReference type="EMBL" id="PZO42387.1"/>
    </source>
</evidence>
<dbReference type="AlphaFoldDB" id="A0A2W4WGS1"/>
<proteinExistence type="predicted"/>
<dbReference type="Proteomes" id="UP000249467">
    <property type="component" value="Unassembled WGS sequence"/>
</dbReference>
<reference evidence="1 2" key="2">
    <citation type="submission" date="2018-06" db="EMBL/GenBank/DDBJ databases">
        <title>Metagenomic assembly of (sub)arctic Cyanobacteria and their associated microbiome from non-axenic cultures.</title>
        <authorList>
            <person name="Baurain D."/>
        </authorList>
    </citation>
    <scope>NUCLEOTIDE SEQUENCE [LARGE SCALE GENOMIC DNA]</scope>
    <source>
        <strain evidence="1">ULC066bin1</strain>
    </source>
</reference>
<comment type="caution">
    <text evidence="1">The sequence shown here is derived from an EMBL/GenBank/DDBJ whole genome shotgun (WGS) entry which is preliminary data.</text>
</comment>
<protein>
    <submittedName>
        <fullName evidence="1">Uncharacterized protein</fullName>
    </submittedName>
</protein>
<sequence length="174" mass="19703">MESPKINCTNHLLTVELSSELYAALLKQVKITGKTETELVVQGLHQVLDKVDVKDLEQERFTYLEAALEQKLRKYVESLVSDRIAELTSQALKPNTVSNVSASEQQSFERVMPIPTIRPLQVGDRVLVLEPDSPYYMAKLLIIKTSLIRATVKTDTGEKTFLKRDLRFLEAPSE</sequence>
<evidence type="ECO:0000313" key="2">
    <source>
        <dbReference type="Proteomes" id="UP000249467"/>
    </source>
</evidence>
<reference evidence="1 2" key="1">
    <citation type="submission" date="2018-04" db="EMBL/GenBank/DDBJ databases">
        <authorList>
            <person name="Go L.Y."/>
            <person name="Mitchell J.A."/>
        </authorList>
    </citation>
    <scope>NUCLEOTIDE SEQUENCE [LARGE SCALE GENOMIC DNA]</scope>
    <source>
        <strain evidence="1">ULC066bin1</strain>
    </source>
</reference>
<accession>A0A2W4WGS1</accession>
<organism evidence="1 2">
    <name type="scientific">Pseudanabaena frigida</name>
    <dbReference type="NCBI Taxonomy" id="945775"/>
    <lineage>
        <taxon>Bacteria</taxon>
        <taxon>Bacillati</taxon>
        <taxon>Cyanobacteriota</taxon>
        <taxon>Cyanophyceae</taxon>
        <taxon>Pseudanabaenales</taxon>
        <taxon>Pseudanabaenaceae</taxon>
        <taxon>Pseudanabaena</taxon>
    </lineage>
</organism>
<gene>
    <name evidence="1" type="ORF">DCF19_07300</name>
</gene>
<dbReference type="EMBL" id="QBML01000007">
    <property type="protein sequence ID" value="PZO42387.1"/>
    <property type="molecule type" value="Genomic_DNA"/>
</dbReference>